<keyword evidence="1" id="KW-0732">Signal</keyword>
<dbReference type="RefSeq" id="WP_165242708.1">
    <property type="nucleotide sequence ID" value="NZ_JAAKZV010000216.1"/>
</dbReference>
<organism evidence="2 3">
    <name type="scientific">Streptomyces coryli</name>
    <dbReference type="NCBI Taxonomy" id="1128680"/>
    <lineage>
        <taxon>Bacteria</taxon>
        <taxon>Bacillati</taxon>
        <taxon>Actinomycetota</taxon>
        <taxon>Actinomycetes</taxon>
        <taxon>Kitasatosporales</taxon>
        <taxon>Streptomycetaceae</taxon>
        <taxon>Streptomyces</taxon>
    </lineage>
</organism>
<sequence length="203" mass="20812">MRRPRRVEAALGGVLCAALCGVLALAPNAVPADASDAKASAADERRQQLYRATGRMAVAAADVTAFGGKVVGTERPTAAELKPLERKANASLQETLGAVPSQGAPSLGAVPSQLLPPVRGRADERQLLPVPGADPRQSAKRVAADMAAITAYVAAGQYANAAARAGHLLLTLGKFTADILYAVGKSVFPLMPLPWPAPPPPAV</sequence>
<comment type="caution">
    <text evidence="2">The sequence shown here is derived from an EMBL/GenBank/DDBJ whole genome shotgun (WGS) entry which is preliminary data.</text>
</comment>
<dbReference type="EMBL" id="JAAKZV010000216">
    <property type="protein sequence ID" value="NGN68606.1"/>
    <property type="molecule type" value="Genomic_DNA"/>
</dbReference>
<dbReference type="AlphaFoldDB" id="A0A6G4UA90"/>
<evidence type="ECO:0000313" key="2">
    <source>
        <dbReference type="EMBL" id="NGN68606.1"/>
    </source>
</evidence>
<feature type="chain" id="PRO_5026015210" evidence="1">
    <location>
        <begin position="35"/>
        <end position="203"/>
    </location>
</feature>
<reference evidence="2 3" key="1">
    <citation type="submission" date="2020-02" db="EMBL/GenBank/DDBJ databases">
        <title>Whole-genome analyses of novel actinobacteria.</title>
        <authorList>
            <person name="Sahin N."/>
        </authorList>
    </citation>
    <scope>NUCLEOTIDE SEQUENCE [LARGE SCALE GENOMIC DNA]</scope>
    <source>
        <strain evidence="2 3">A7024</strain>
    </source>
</reference>
<gene>
    <name evidence="2" type="ORF">G5C51_32520</name>
</gene>
<protein>
    <submittedName>
        <fullName evidence="2">Uncharacterized protein</fullName>
    </submittedName>
</protein>
<evidence type="ECO:0000256" key="1">
    <source>
        <dbReference type="SAM" id="SignalP"/>
    </source>
</evidence>
<proteinExistence type="predicted"/>
<keyword evidence="3" id="KW-1185">Reference proteome</keyword>
<name>A0A6G4UA90_9ACTN</name>
<dbReference type="Proteomes" id="UP000481583">
    <property type="component" value="Unassembled WGS sequence"/>
</dbReference>
<feature type="signal peptide" evidence="1">
    <location>
        <begin position="1"/>
        <end position="34"/>
    </location>
</feature>
<accession>A0A6G4UA90</accession>
<evidence type="ECO:0000313" key="3">
    <source>
        <dbReference type="Proteomes" id="UP000481583"/>
    </source>
</evidence>